<proteinExistence type="predicted"/>
<keyword evidence="3" id="KW-1185">Reference proteome</keyword>
<name>A0AA41S1D8_PAPNU</name>
<dbReference type="Proteomes" id="UP001177140">
    <property type="component" value="Unassembled WGS sequence"/>
</dbReference>
<dbReference type="SUPFAM" id="SSF81383">
    <property type="entry name" value="F-box domain"/>
    <property type="match status" value="1"/>
</dbReference>
<dbReference type="CDD" id="cd22159">
    <property type="entry name" value="F-box_AtTIR1-like"/>
    <property type="match status" value="1"/>
</dbReference>
<sequence length="206" mass="24366">MTQVTSTLQKQYNKRANNDSDVDRPCKIRRTSSSSVTNLPCDCLSLIFKCLEDSEDRLSFGLTCRQWLHIQNNNQEFLWWWYRRYWSFEQYPEINPDGNFSVLLLKLLNRFQHLKYLSLSMCAKITDFVTLQSQNFGSEVRYPELDYCWEYSDTELSIMFSWFPRLTDLSLKDTRITDRGLYALAKCCSTLTTVVLKGCHLILIQE</sequence>
<comment type="caution">
    <text evidence="2">The sequence shown here is derived from an EMBL/GenBank/DDBJ whole genome shotgun (WGS) entry which is preliminary data.</text>
</comment>
<organism evidence="2 3">
    <name type="scientific">Papaver nudicaule</name>
    <name type="common">Iceland poppy</name>
    <dbReference type="NCBI Taxonomy" id="74823"/>
    <lineage>
        <taxon>Eukaryota</taxon>
        <taxon>Viridiplantae</taxon>
        <taxon>Streptophyta</taxon>
        <taxon>Embryophyta</taxon>
        <taxon>Tracheophyta</taxon>
        <taxon>Spermatophyta</taxon>
        <taxon>Magnoliopsida</taxon>
        <taxon>Ranunculales</taxon>
        <taxon>Papaveraceae</taxon>
        <taxon>Papaveroideae</taxon>
        <taxon>Papaver</taxon>
    </lineage>
</organism>
<gene>
    <name evidence="2" type="ORF">MKW94_016987</name>
</gene>
<dbReference type="InterPro" id="IPR006553">
    <property type="entry name" value="Leu-rich_rpt_Cys-con_subtyp"/>
</dbReference>
<dbReference type="Gene3D" id="1.20.1280.50">
    <property type="match status" value="1"/>
</dbReference>
<protein>
    <recommendedName>
        <fullName evidence="1">F-box domain-containing protein</fullName>
    </recommendedName>
</protein>
<feature type="domain" description="F-box" evidence="1">
    <location>
        <begin position="37"/>
        <end position="74"/>
    </location>
</feature>
<dbReference type="InterPro" id="IPR001810">
    <property type="entry name" value="F-box_dom"/>
</dbReference>
<dbReference type="Gene3D" id="3.80.10.10">
    <property type="entry name" value="Ribonuclease Inhibitor"/>
    <property type="match status" value="1"/>
</dbReference>
<accession>A0AA41S1D8</accession>
<dbReference type="SUPFAM" id="SSF52047">
    <property type="entry name" value="RNI-like"/>
    <property type="match status" value="1"/>
</dbReference>
<dbReference type="InterPro" id="IPR032675">
    <property type="entry name" value="LRR_dom_sf"/>
</dbReference>
<evidence type="ECO:0000313" key="2">
    <source>
        <dbReference type="EMBL" id="MCL7024598.1"/>
    </source>
</evidence>
<dbReference type="EMBL" id="JAJJMA010036193">
    <property type="protein sequence ID" value="MCL7024598.1"/>
    <property type="molecule type" value="Genomic_DNA"/>
</dbReference>
<evidence type="ECO:0000313" key="3">
    <source>
        <dbReference type="Proteomes" id="UP001177140"/>
    </source>
</evidence>
<evidence type="ECO:0000259" key="1">
    <source>
        <dbReference type="Pfam" id="PF12937"/>
    </source>
</evidence>
<dbReference type="Pfam" id="PF13516">
    <property type="entry name" value="LRR_6"/>
    <property type="match status" value="1"/>
</dbReference>
<dbReference type="InterPro" id="IPR001611">
    <property type="entry name" value="Leu-rich_rpt"/>
</dbReference>
<dbReference type="Pfam" id="PF12937">
    <property type="entry name" value="F-box-like"/>
    <property type="match status" value="1"/>
</dbReference>
<dbReference type="SMART" id="SM00367">
    <property type="entry name" value="LRR_CC"/>
    <property type="match status" value="2"/>
</dbReference>
<reference evidence="2" key="1">
    <citation type="submission" date="2022-03" db="EMBL/GenBank/DDBJ databases">
        <title>A functionally conserved STORR gene fusion in Papaver species that diverged 16.8 million years ago.</title>
        <authorList>
            <person name="Catania T."/>
        </authorList>
    </citation>
    <scope>NUCLEOTIDE SEQUENCE</scope>
    <source>
        <strain evidence="2">S-191538</strain>
    </source>
</reference>
<dbReference type="AlphaFoldDB" id="A0AA41S1D8"/>
<dbReference type="PANTHER" id="PTHR16134">
    <property type="entry name" value="F-BOX/TPR REPEAT PROTEIN POF3"/>
    <property type="match status" value="1"/>
</dbReference>
<dbReference type="PANTHER" id="PTHR16134:SF119">
    <property type="entry name" value="AT02038P-RELATED"/>
    <property type="match status" value="1"/>
</dbReference>
<dbReference type="InterPro" id="IPR036047">
    <property type="entry name" value="F-box-like_dom_sf"/>
</dbReference>